<dbReference type="InterPro" id="IPR045074">
    <property type="entry name" value="GST_C_Tau"/>
</dbReference>
<dbReference type="FunFam" id="1.20.1050.10:FF:000012">
    <property type="entry name" value="Tau class glutathione S-transferase"/>
    <property type="match status" value="1"/>
</dbReference>
<reference evidence="7" key="1">
    <citation type="journal article" date="2023" name="GigaByte">
        <title>Genome assembly of the bearded iris, Iris pallida Lam.</title>
        <authorList>
            <person name="Bruccoleri R.E."/>
            <person name="Oakeley E.J."/>
            <person name="Faust A.M.E."/>
            <person name="Altorfer M."/>
            <person name="Dessus-Babus S."/>
            <person name="Burckhardt D."/>
            <person name="Oertli M."/>
            <person name="Naumann U."/>
            <person name="Petersen F."/>
            <person name="Wong J."/>
        </authorList>
    </citation>
    <scope>NUCLEOTIDE SEQUENCE</scope>
    <source>
        <strain evidence="7">GSM-AAB239-AS_SAM_17_03QT</strain>
    </source>
</reference>
<dbReference type="PANTHER" id="PTHR11260">
    <property type="entry name" value="GLUTATHIONE S-TRANSFERASE, GST, SUPERFAMILY, GST DOMAIN CONTAINING"/>
    <property type="match status" value="1"/>
</dbReference>
<dbReference type="InterPro" id="IPR010987">
    <property type="entry name" value="Glutathione-S-Trfase_C-like"/>
</dbReference>
<dbReference type="PANTHER" id="PTHR11260:SF676">
    <property type="entry name" value="GLUTATHIONE S-TRANSFERASE U8"/>
    <property type="match status" value="1"/>
</dbReference>
<dbReference type="InterPro" id="IPR045073">
    <property type="entry name" value="Omega/Tau-like"/>
</dbReference>
<dbReference type="GO" id="GO:0006749">
    <property type="term" value="P:glutathione metabolic process"/>
    <property type="evidence" value="ECO:0007669"/>
    <property type="project" value="InterPro"/>
</dbReference>
<evidence type="ECO:0000256" key="3">
    <source>
        <dbReference type="ARBA" id="ARBA00047960"/>
    </source>
</evidence>
<name>A0AAX6HS76_IRIPA</name>
<organism evidence="7 8">
    <name type="scientific">Iris pallida</name>
    <name type="common">Sweet iris</name>
    <dbReference type="NCBI Taxonomy" id="29817"/>
    <lineage>
        <taxon>Eukaryota</taxon>
        <taxon>Viridiplantae</taxon>
        <taxon>Streptophyta</taxon>
        <taxon>Embryophyta</taxon>
        <taxon>Tracheophyta</taxon>
        <taxon>Spermatophyta</taxon>
        <taxon>Magnoliopsida</taxon>
        <taxon>Liliopsida</taxon>
        <taxon>Asparagales</taxon>
        <taxon>Iridaceae</taxon>
        <taxon>Iridoideae</taxon>
        <taxon>Irideae</taxon>
        <taxon>Iris</taxon>
    </lineage>
</organism>
<sequence length="235" mass="26930">MKLSPYVLRVEWALKLKGIEYEYVTEDLKNKSPELLLYNPVYKAVPVLVHHGKPIPESVVILEYIEDAWKDLSPSILPSDPHQRALARFWAKFSEEKCLHGGFVDVFSKTGDEQLEAVKELQERLKTLEGYLEGKKFFGGSTIGLVDIVAGWIPSWNSIMEEIVGIKIVDGEQLPLLTAWIHDILELDLVKESRPPLDEVKAHMRKIRENIVDSTLCLKKACRMLKWFITMDCVI</sequence>
<accession>A0AAX6HS76</accession>
<evidence type="ECO:0000259" key="5">
    <source>
        <dbReference type="PROSITE" id="PS50404"/>
    </source>
</evidence>
<keyword evidence="8" id="KW-1185">Reference proteome</keyword>
<evidence type="ECO:0000259" key="6">
    <source>
        <dbReference type="PROSITE" id="PS50405"/>
    </source>
</evidence>
<evidence type="ECO:0000313" key="7">
    <source>
        <dbReference type="EMBL" id="KAJ6843364.1"/>
    </source>
</evidence>
<evidence type="ECO:0000256" key="1">
    <source>
        <dbReference type="ARBA" id="ARBA00012452"/>
    </source>
</evidence>
<dbReference type="CDD" id="cd03058">
    <property type="entry name" value="GST_N_Tau"/>
    <property type="match status" value="1"/>
</dbReference>
<evidence type="ECO:0000256" key="4">
    <source>
        <dbReference type="RuleBase" id="RU003494"/>
    </source>
</evidence>
<dbReference type="GO" id="GO:0005737">
    <property type="term" value="C:cytoplasm"/>
    <property type="evidence" value="ECO:0007669"/>
    <property type="project" value="TreeGrafter"/>
</dbReference>
<dbReference type="Pfam" id="PF02798">
    <property type="entry name" value="GST_N"/>
    <property type="match status" value="1"/>
</dbReference>
<comment type="catalytic activity">
    <reaction evidence="3">
        <text>RX + glutathione = an S-substituted glutathione + a halide anion + H(+)</text>
        <dbReference type="Rhea" id="RHEA:16437"/>
        <dbReference type="ChEBI" id="CHEBI:15378"/>
        <dbReference type="ChEBI" id="CHEBI:16042"/>
        <dbReference type="ChEBI" id="CHEBI:17792"/>
        <dbReference type="ChEBI" id="CHEBI:57925"/>
        <dbReference type="ChEBI" id="CHEBI:90779"/>
        <dbReference type="EC" id="2.5.1.18"/>
    </reaction>
</comment>
<dbReference type="SUPFAM" id="SSF52833">
    <property type="entry name" value="Thioredoxin-like"/>
    <property type="match status" value="1"/>
</dbReference>
<gene>
    <name evidence="7" type="ORF">M6B38_296255</name>
</gene>
<dbReference type="Proteomes" id="UP001140949">
    <property type="component" value="Unassembled WGS sequence"/>
</dbReference>
<feature type="domain" description="GST C-terminal" evidence="6">
    <location>
        <begin position="80"/>
        <end position="207"/>
    </location>
</feature>
<dbReference type="InterPro" id="IPR036282">
    <property type="entry name" value="Glutathione-S-Trfase_C_sf"/>
</dbReference>
<dbReference type="InterPro" id="IPR004046">
    <property type="entry name" value="GST_C"/>
</dbReference>
<dbReference type="InterPro" id="IPR040079">
    <property type="entry name" value="Glutathione_S-Trfase"/>
</dbReference>
<dbReference type="SFLD" id="SFLDS00019">
    <property type="entry name" value="Glutathione_Transferase_(cytos"/>
    <property type="match status" value="1"/>
</dbReference>
<comment type="similarity">
    <text evidence="4">Belongs to the GST superfamily.</text>
</comment>
<comment type="caution">
    <text evidence="7">The sequence shown here is derived from an EMBL/GenBank/DDBJ whole genome shotgun (WGS) entry which is preliminary data.</text>
</comment>
<dbReference type="Gene3D" id="3.40.30.10">
    <property type="entry name" value="Glutaredoxin"/>
    <property type="match status" value="1"/>
</dbReference>
<dbReference type="Gene3D" id="1.20.1050.10">
    <property type="match status" value="1"/>
</dbReference>
<dbReference type="GO" id="GO:0004364">
    <property type="term" value="F:glutathione transferase activity"/>
    <property type="evidence" value="ECO:0007669"/>
    <property type="project" value="UniProtKB-EC"/>
</dbReference>
<dbReference type="CDD" id="cd03185">
    <property type="entry name" value="GST_C_Tau"/>
    <property type="match status" value="1"/>
</dbReference>
<evidence type="ECO:0000256" key="2">
    <source>
        <dbReference type="ARBA" id="ARBA00022679"/>
    </source>
</evidence>
<dbReference type="SFLD" id="SFLDG00358">
    <property type="entry name" value="Main_(cytGST)"/>
    <property type="match status" value="1"/>
</dbReference>
<dbReference type="InterPro" id="IPR036249">
    <property type="entry name" value="Thioredoxin-like_sf"/>
</dbReference>
<dbReference type="InterPro" id="IPR004045">
    <property type="entry name" value="Glutathione_S-Trfase_N"/>
</dbReference>
<dbReference type="AlphaFoldDB" id="A0AAX6HS76"/>
<feature type="domain" description="GST N-terminal" evidence="5">
    <location>
        <begin position="1"/>
        <end position="73"/>
    </location>
</feature>
<proteinExistence type="inferred from homology"/>
<dbReference type="Pfam" id="PF00043">
    <property type="entry name" value="GST_C"/>
    <property type="match status" value="1"/>
</dbReference>
<dbReference type="PROSITE" id="PS50404">
    <property type="entry name" value="GST_NTER"/>
    <property type="match status" value="1"/>
</dbReference>
<evidence type="ECO:0000313" key="8">
    <source>
        <dbReference type="Proteomes" id="UP001140949"/>
    </source>
</evidence>
<dbReference type="SFLD" id="SFLDG01152">
    <property type="entry name" value="Main.3:_Omega-_and_Tau-like"/>
    <property type="match status" value="1"/>
</dbReference>
<protein>
    <recommendedName>
        <fullName evidence="1">glutathione transferase</fullName>
        <ecNumber evidence="1">2.5.1.18</ecNumber>
    </recommendedName>
</protein>
<keyword evidence="2 7" id="KW-0808">Transferase</keyword>
<dbReference type="SUPFAM" id="SSF47616">
    <property type="entry name" value="GST C-terminal domain-like"/>
    <property type="match status" value="1"/>
</dbReference>
<reference evidence="7" key="2">
    <citation type="submission" date="2023-04" db="EMBL/GenBank/DDBJ databases">
        <authorList>
            <person name="Bruccoleri R.E."/>
            <person name="Oakeley E.J."/>
            <person name="Faust A.-M."/>
            <person name="Dessus-Babus S."/>
            <person name="Altorfer M."/>
            <person name="Burckhardt D."/>
            <person name="Oertli M."/>
            <person name="Naumann U."/>
            <person name="Petersen F."/>
            <person name="Wong J."/>
        </authorList>
    </citation>
    <scope>NUCLEOTIDE SEQUENCE</scope>
    <source>
        <strain evidence="7">GSM-AAB239-AS_SAM_17_03QT</strain>
        <tissue evidence="7">Leaf</tissue>
    </source>
</reference>
<dbReference type="EC" id="2.5.1.18" evidence="1"/>
<dbReference type="PROSITE" id="PS50405">
    <property type="entry name" value="GST_CTER"/>
    <property type="match status" value="1"/>
</dbReference>
<dbReference type="EMBL" id="JANAVB010007199">
    <property type="protein sequence ID" value="KAJ6843364.1"/>
    <property type="molecule type" value="Genomic_DNA"/>
</dbReference>